<comment type="caution">
    <text evidence="2">The sequence shown here is derived from an EMBL/GenBank/DDBJ whole genome shotgun (WGS) entry which is preliminary data.</text>
</comment>
<dbReference type="EMBL" id="BAVZ01000008">
    <property type="protein sequence ID" value="GAF08785.1"/>
    <property type="molecule type" value="Genomic_DNA"/>
</dbReference>
<sequence>MKRIWMYLLLFIISYLVGYLCFNGAITAMNISERSEYHLLHTGITMFFIFMVVPAYSLATYVLRSVMRSTLFWLQAVVLIIIGFFVSLLVPFYSGFGFGYLNASYFSSEMAILLYVFFIASAIIFTLGTVIIERTFQRD</sequence>
<feature type="transmembrane region" description="Helical" evidence="1">
    <location>
        <begin position="7"/>
        <end position="26"/>
    </location>
</feature>
<evidence type="ECO:0000256" key="1">
    <source>
        <dbReference type="SAM" id="Phobius"/>
    </source>
</evidence>
<keyword evidence="1" id="KW-0812">Transmembrane</keyword>
<dbReference type="STRING" id="1236976.JCM16418_2890"/>
<name>W7YD05_9BACL</name>
<evidence type="ECO:0000313" key="3">
    <source>
        <dbReference type="Proteomes" id="UP000019364"/>
    </source>
</evidence>
<gene>
    <name evidence="2" type="ORF">JCM16418_2890</name>
</gene>
<feature type="transmembrane region" description="Helical" evidence="1">
    <location>
        <begin position="38"/>
        <end position="59"/>
    </location>
</feature>
<organism evidence="2 3">
    <name type="scientific">Paenibacillus pini JCM 16418</name>
    <dbReference type="NCBI Taxonomy" id="1236976"/>
    <lineage>
        <taxon>Bacteria</taxon>
        <taxon>Bacillati</taxon>
        <taxon>Bacillota</taxon>
        <taxon>Bacilli</taxon>
        <taxon>Bacillales</taxon>
        <taxon>Paenibacillaceae</taxon>
        <taxon>Paenibacillus</taxon>
    </lineage>
</organism>
<feature type="transmembrane region" description="Helical" evidence="1">
    <location>
        <begin position="112"/>
        <end position="132"/>
    </location>
</feature>
<evidence type="ECO:0000313" key="2">
    <source>
        <dbReference type="EMBL" id="GAF08785.1"/>
    </source>
</evidence>
<accession>W7YD05</accession>
<dbReference type="OrthoDB" id="2666507at2"/>
<proteinExistence type="predicted"/>
<keyword evidence="3" id="KW-1185">Reference proteome</keyword>
<dbReference type="AlphaFoldDB" id="W7YD05"/>
<dbReference type="RefSeq" id="WP_036649553.1">
    <property type="nucleotide sequence ID" value="NZ_BAVZ01000008.1"/>
</dbReference>
<protein>
    <submittedName>
        <fullName evidence="2">Uncharacterized protein</fullName>
    </submittedName>
</protein>
<feature type="transmembrane region" description="Helical" evidence="1">
    <location>
        <begin position="71"/>
        <end position="92"/>
    </location>
</feature>
<reference evidence="2 3" key="1">
    <citation type="journal article" date="2014" name="Genome Announc.">
        <title>Draft Genome Sequence of Paenibacillus pini JCM 16418T, Isolated from the Rhizosphere of Pine Tree.</title>
        <authorList>
            <person name="Yuki M."/>
            <person name="Oshima K."/>
            <person name="Suda W."/>
            <person name="Oshida Y."/>
            <person name="Kitamura K."/>
            <person name="Iida Y."/>
            <person name="Hattori M."/>
            <person name="Ohkuma M."/>
        </authorList>
    </citation>
    <scope>NUCLEOTIDE SEQUENCE [LARGE SCALE GENOMIC DNA]</scope>
    <source>
        <strain evidence="2 3">JCM 16418</strain>
    </source>
</reference>
<keyword evidence="1" id="KW-0472">Membrane</keyword>
<keyword evidence="1" id="KW-1133">Transmembrane helix</keyword>
<dbReference type="Proteomes" id="UP000019364">
    <property type="component" value="Unassembled WGS sequence"/>
</dbReference>